<evidence type="ECO:0000256" key="2">
    <source>
        <dbReference type="ARBA" id="ARBA00022801"/>
    </source>
</evidence>
<dbReference type="Pfam" id="PF00251">
    <property type="entry name" value="Glyco_hydro_32N"/>
    <property type="match status" value="1"/>
</dbReference>
<evidence type="ECO:0000313" key="7">
    <source>
        <dbReference type="EMBL" id="ABF42886.1"/>
    </source>
</evidence>
<protein>
    <submittedName>
        <fullName evidence="7">Levanase</fullName>
        <ecNumber evidence="7">3.2.1.65</ecNumber>
    </submittedName>
</protein>
<keyword evidence="3 4" id="KW-0326">Glycosidase</keyword>
<dbReference type="GO" id="GO:0031219">
    <property type="term" value="F:levanase activity"/>
    <property type="evidence" value="ECO:0007669"/>
    <property type="project" value="UniProtKB-EC"/>
</dbReference>
<dbReference type="InterPro" id="IPR013148">
    <property type="entry name" value="Glyco_hydro_32_N"/>
</dbReference>
<dbReference type="CAZy" id="GH32">
    <property type="family name" value="Glycoside Hydrolase Family 32"/>
</dbReference>
<dbReference type="GO" id="GO:0004575">
    <property type="term" value="F:sucrose alpha-glucosidase activity"/>
    <property type="evidence" value="ECO:0007669"/>
    <property type="project" value="TreeGrafter"/>
</dbReference>
<dbReference type="GO" id="GO:0005987">
    <property type="term" value="P:sucrose catabolic process"/>
    <property type="evidence" value="ECO:0007669"/>
    <property type="project" value="TreeGrafter"/>
</dbReference>
<dbReference type="EC" id="3.2.1.65" evidence="7"/>
<gene>
    <name evidence="7" type="ordered locus">Acid345_3886</name>
</gene>
<dbReference type="eggNOG" id="COG1621">
    <property type="taxonomic scope" value="Bacteria"/>
</dbReference>
<dbReference type="InterPro" id="IPR013320">
    <property type="entry name" value="ConA-like_dom_sf"/>
</dbReference>
<reference evidence="7 8" key="1">
    <citation type="journal article" date="2009" name="Appl. Environ. Microbiol.">
        <title>Three genomes from the phylum Acidobacteria provide insight into the lifestyles of these microorganisms in soils.</title>
        <authorList>
            <person name="Ward N.L."/>
            <person name="Challacombe J.F."/>
            <person name="Janssen P.H."/>
            <person name="Henrissat B."/>
            <person name="Coutinho P.M."/>
            <person name="Wu M."/>
            <person name="Xie G."/>
            <person name="Haft D.H."/>
            <person name="Sait M."/>
            <person name="Badger J."/>
            <person name="Barabote R.D."/>
            <person name="Bradley B."/>
            <person name="Brettin T.S."/>
            <person name="Brinkac L.M."/>
            <person name="Bruce D."/>
            <person name="Creasy T."/>
            <person name="Daugherty S.C."/>
            <person name="Davidsen T.M."/>
            <person name="DeBoy R.T."/>
            <person name="Detter J.C."/>
            <person name="Dodson R.J."/>
            <person name="Durkin A.S."/>
            <person name="Ganapathy A."/>
            <person name="Gwinn-Giglio M."/>
            <person name="Han C.S."/>
            <person name="Khouri H."/>
            <person name="Kiss H."/>
            <person name="Kothari S.P."/>
            <person name="Madupu R."/>
            <person name="Nelson K.E."/>
            <person name="Nelson W.C."/>
            <person name="Paulsen I."/>
            <person name="Penn K."/>
            <person name="Ren Q."/>
            <person name="Rosovitz M.J."/>
            <person name="Selengut J.D."/>
            <person name="Shrivastava S."/>
            <person name="Sullivan S.A."/>
            <person name="Tapia R."/>
            <person name="Thompson L.S."/>
            <person name="Watkins K.L."/>
            <person name="Yang Q."/>
            <person name="Yu C."/>
            <person name="Zafar N."/>
            <person name="Zhou L."/>
            <person name="Kuske C.R."/>
        </authorList>
    </citation>
    <scope>NUCLEOTIDE SEQUENCE [LARGE SCALE GENOMIC DNA]</scope>
    <source>
        <strain evidence="7 8">Ellin345</strain>
    </source>
</reference>
<dbReference type="HOGENOM" id="CLU_001528_3_1_0"/>
<sequence length="507" mass="57305">MLASVWRSGFRNAILIDSSPMRHVLALLALIAVALPALPQYDQPYRPQVHFSPREHWTNDPNGLVFFDGEYHLFFQYNPFGDVWGHMSWGHAVSKDLLHWEELPVAVPEKDGVMIFTGSVVVDHENSSGFCKPKTECLVAIYTGYQEHFPGGTRQAQYVAYSVDRGRTWTNYDKNPVIDLKMADFRDPSVFWDEERHRWVMAVSLPKEHDVQFYSSTNLKQWALLSEFGQLGDTDGDWECPDLLRVPSAQDPTKSTWALKVGLNPGAPQGGSGEQYFFGAFDGKTFTASHEKGAHGWTNYGKDDYCAINFNNIAKDEKPVLLGWMSNWEYAAKLPTSPWRGQMSLPRRLSFVKDVEGLGLKQEPVVETLRDGAATTLTSAPREAPFELQVTFDPKAEQIFGMRIYSDKEHYVEIGFDRKNQQLFMDRTKSSVTVAQEFPGTTVAPLTEGRGFDLHVIVDRSSVEAFAQDGTIAMNNLVFPTKPQVRVETFGSKPTSAQVWKLKSIWK</sequence>
<dbReference type="KEGG" id="aba:Acid345_3886"/>
<dbReference type="STRING" id="204669.Acid345_3886"/>
<dbReference type="Gene3D" id="2.60.120.560">
    <property type="entry name" value="Exo-inulinase, domain 1"/>
    <property type="match status" value="1"/>
</dbReference>
<evidence type="ECO:0000259" key="5">
    <source>
        <dbReference type="Pfam" id="PF00251"/>
    </source>
</evidence>
<dbReference type="AlphaFoldDB" id="Q1IJR4"/>
<organism evidence="7 8">
    <name type="scientific">Koribacter versatilis (strain Ellin345)</name>
    <dbReference type="NCBI Taxonomy" id="204669"/>
    <lineage>
        <taxon>Bacteria</taxon>
        <taxon>Pseudomonadati</taxon>
        <taxon>Acidobacteriota</taxon>
        <taxon>Terriglobia</taxon>
        <taxon>Terriglobales</taxon>
        <taxon>Candidatus Korobacteraceae</taxon>
        <taxon>Candidatus Korobacter</taxon>
    </lineage>
</organism>
<feature type="domain" description="Glycosyl hydrolase family 32 N-terminal" evidence="5">
    <location>
        <begin position="50"/>
        <end position="364"/>
    </location>
</feature>
<evidence type="ECO:0000256" key="1">
    <source>
        <dbReference type="ARBA" id="ARBA00009902"/>
    </source>
</evidence>
<evidence type="ECO:0000256" key="3">
    <source>
        <dbReference type="ARBA" id="ARBA00023295"/>
    </source>
</evidence>
<evidence type="ECO:0000259" key="6">
    <source>
        <dbReference type="Pfam" id="PF08244"/>
    </source>
</evidence>
<dbReference type="EnsemblBacteria" id="ABF42886">
    <property type="protein sequence ID" value="ABF42886"/>
    <property type="gene ID" value="Acid345_3886"/>
</dbReference>
<evidence type="ECO:0000256" key="4">
    <source>
        <dbReference type="RuleBase" id="RU362110"/>
    </source>
</evidence>
<dbReference type="Pfam" id="PF08244">
    <property type="entry name" value="Glyco_hydro_32C"/>
    <property type="match status" value="1"/>
</dbReference>
<dbReference type="GO" id="GO:0005737">
    <property type="term" value="C:cytoplasm"/>
    <property type="evidence" value="ECO:0007669"/>
    <property type="project" value="TreeGrafter"/>
</dbReference>
<evidence type="ECO:0000313" key="8">
    <source>
        <dbReference type="Proteomes" id="UP000002432"/>
    </source>
</evidence>
<dbReference type="EMBL" id="CP000360">
    <property type="protein sequence ID" value="ABF42886.1"/>
    <property type="molecule type" value="Genomic_DNA"/>
</dbReference>
<dbReference type="SMART" id="SM00640">
    <property type="entry name" value="Glyco_32"/>
    <property type="match status" value="1"/>
</dbReference>
<dbReference type="InterPro" id="IPR023296">
    <property type="entry name" value="Glyco_hydro_beta-prop_sf"/>
</dbReference>
<name>Q1IJR4_KORVE</name>
<dbReference type="SUPFAM" id="SSF75005">
    <property type="entry name" value="Arabinanase/levansucrase/invertase"/>
    <property type="match status" value="1"/>
</dbReference>
<feature type="domain" description="Glycosyl hydrolase family 32 C-terminal" evidence="6">
    <location>
        <begin position="381"/>
        <end position="500"/>
    </location>
</feature>
<accession>Q1IJR4</accession>
<dbReference type="CDD" id="cd18622">
    <property type="entry name" value="GH32_Inu-like"/>
    <property type="match status" value="1"/>
</dbReference>
<comment type="similarity">
    <text evidence="1 4">Belongs to the glycosyl hydrolase 32 family.</text>
</comment>
<dbReference type="InterPro" id="IPR013189">
    <property type="entry name" value="Glyco_hydro_32_C"/>
</dbReference>
<keyword evidence="2 4" id="KW-0378">Hydrolase</keyword>
<dbReference type="Gene3D" id="2.115.10.20">
    <property type="entry name" value="Glycosyl hydrolase domain, family 43"/>
    <property type="match status" value="1"/>
</dbReference>
<dbReference type="SUPFAM" id="SSF49899">
    <property type="entry name" value="Concanavalin A-like lectins/glucanases"/>
    <property type="match status" value="1"/>
</dbReference>
<dbReference type="InterPro" id="IPR001362">
    <property type="entry name" value="Glyco_hydro_32"/>
</dbReference>
<dbReference type="Proteomes" id="UP000002432">
    <property type="component" value="Chromosome"/>
</dbReference>
<dbReference type="PANTHER" id="PTHR42800">
    <property type="entry name" value="EXOINULINASE INUD (AFU_ORTHOLOGUE AFUA_5G00480)"/>
    <property type="match status" value="1"/>
</dbReference>
<keyword evidence="8" id="KW-1185">Reference proteome</keyword>
<dbReference type="PANTHER" id="PTHR42800:SF1">
    <property type="entry name" value="EXOINULINASE INUD (AFU_ORTHOLOGUE AFUA_5G00480)"/>
    <property type="match status" value="1"/>
</dbReference>
<proteinExistence type="inferred from homology"/>